<name>F0X2I0_9STRA</name>
<dbReference type="AlphaFoldDB" id="F0X2I0"/>
<dbReference type="EMBL" id="FR824870">
    <property type="protein sequence ID" value="CCA28081.1"/>
    <property type="molecule type" value="Genomic_DNA"/>
</dbReference>
<reference evidence="1" key="2">
    <citation type="submission" date="2011-02" db="EMBL/GenBank/DDBJ databases">
        <authorList>
            <person name="MacLean D."/>
        </authorList>
    </citation>
    <scope>NUCLEOTIDE SEQUENCE</scope>
</reference>
<organism evidence="1">
    <name type="scientific">Albugo laibachii Nc14</name>
    <dbReference type="NCBI Taxonomy" id="890382"/>
    <lineage>
        <taxon>Eukaryota</taxon>
        <taxon>Sar</taxon>
        <taxon>Stramenopiles</taxon>
        <taxon>Oomycota</taxon>
        <taxon>Peronosporomycetes</taxon>
        <taxon>Albuginales</taxon>
        <taxon>Albuginaceae</taxon>
        <taxon>Albugo</taxon>
    </lineage>
</organism>
<protein>
    <submittedName>
        <fullName evidence="1">AlNc14C1091G12771 protein</fullName>
    </submittedName>
</protein>
<accession>F0X2I0</accession>
<dbReference type="HOGENOM" id="CLU_2627102_0_0_1"/>
<reference evidence="1" key="1">
    <citation type="journal article" date="2011" name="PLoS Biol.">
        <title>Gene gain and loss during evolution of obligate parasitism in the white rust pathogen of Arabidopsis thaliana.</title>
        <authorList>
            <person name="Kemen E."/>
            <person name="Gardiner A."/>
            <person name="Schultz-Larsen T."/>
            <person name="Kemen A.C."/>
            <person name="Balmuth A.L."/>
            <person name="Robert-Seilaniantz A."/>
            <person name="Bailey K."/>
            <person name="Holub E."/>
            <person name="Studholme D.J."/>
            <person name="Maclean D."/>
            <person name="Jones J.D."/>
        </authorList>
    </citation>
    <scope>NUCLEOTIDE SEQUENCE</scope>
</reference>
<proteinExistence type="predicted"/>
<sequence length="78" mass="9013">MWWLLYSNIPREYVWYLIITNPADLMSIPLIQGEMGAAVCDLRRDRISIQRVVSYRLELLKGEVSEEDALAESRGLGE</sequence>
<gene>
    <name evidence="1" type="primary">AlNc14C1091G12771</name>
    <name evidence="1" type="ORF">ALNC14_142250</name>
</gene>
<evidence type="ECO:0000313" key="1">
    <source>
        <dbReference type="EMBL" id="CCA28081.1"/>
    </source>
</evidence>